<dbReference type="Proteomes" id="UP000318538">
    <property type="component" value="Chromosome"/>
</dbReference>
<feature type="region of interest" description="Disordered" evidence="1">
    <location>
        <begin position="38"/>
        <end position="63"/>
    </location>
</feature>
<reference evidence="2 3" key="1">
    <citation type="submission" date="2019-02" db="EMBL/GenBank/DDBJ databases">
        <title>Deep-cultivation of Planctomycetes and their phenomic and genomic characterization uncovers novel biology.</title>
        <authorList>
            <person name="Wiegand S."/>
            <person name="Jogler M."/>
            <person name="Boedeker C."/>
            <person name="Pinto D."/>
            <person name="Vollmers J."/>
            <person name="Rivas-Marin E."/>
            <person name="Kohn T."/>
            <person name="Peeters S.H."/>
            <person name="Heuer A."/>
            <person name="Rast P."/>
            <person name="Oberbeckmann S."/>
            <person name="Bunk B."/>
            <person name="Jeske O."/>
            <person name="Meyerdierks A."/>
            <person name="Storesund J.E."/>
            <person name="Kallscheuer N."/>
            <person name="Luecker S."/>
            <person name="Lage O.M."/>
            <person name="Pohl T."/>
            <person name="Merkel B.J."/>
            <person name="Hornburger P."/>
            <person name="Mueller R.-W."/>
            <person name="Bruemmer F."/>
            <person name="Labrenz M."/>
            <person name="Spormann A.M."/>
            <person name="Op den Camp H."/>
            <person name="Overmann J."/>
            <person name="Amann R."/>
            <person name="Jetten M.S.M."/>
            <person name="Mascher T."/>
            <person name="Medema M.H."/>
            <person name="Devos D.P."/>
            <person name="Kaster A.-K."/>
            <person name="Ovreas L."/>
            <person name="Rohde M."/>
            <person name="Galperin M.Y."/>
            <person name="Jogler C."/>
        </authorList>
    </citation>
    <scope>NUCLEOTIDE SEQUENCE [LARGE SCALE GENOMIC DNA]</scope>
    <source>
        <strain evidence="2 3">K22_7</strain>
    </source>
</reference>
<keyword evidence="3" id="KW-1185">Reference proteome</keyword>
<evidence type="ECO:0000256" key="1">
    <source>
        <dbReference type="SAM" id="MobiDB-lite"/>
    </source>
</evidence>
<dbReference type="AlphaFoldDB" id="A0A517NC44"/>
<sequence length="63" mass="7106">MPTGMGVSGRQPTWWQIHQRWKDLSARQGWAFIPKDLTSNGTRNAASRSNPTLLNPEISVKQT</sequence>
<evidence type="ECO:0000313" key="2">
    <source>
        <dbReference type="EMBL" id="QDT04700.1"/>
    </source>
</evidence>
<proteinExistence type="predicted"/>
<organism evidence="2 3">
    <name type="scientific">Rubripirellula lacrimiformis</name>
    <dbReference type="NCBI Taxonomy" id="1930273"/>
    <lineage>
        <taxon>Bacteria</taxon>
        <taxon>Pseudomonadati</taxon>
        <taxon>Planctomycetota</taxon>
        <taxon>Planctomycetia</taxon>
        <taxon>Pirellulales</taxon>
        <taxon>Pirellulaceae</taxon>
        <taxon>Rubripirellula</taxon>
    </lineage>
</organism>
<gene>
    <name evidence="2" type="ORF">K227x_30940</name>
</gene>
<dbReference type="EMBL" id="CP036525">
    <property type="protein sequence ID" value="QDT04700.1"/>
    <property type="molecule type" value="Genomic_DNA"/>
</dbReference>
<dbReference type="KEGG" id="rlc:K227x_30940"/>
<accession>A0A517NC44</accession>
<evidence type="ECO:0000313" key="3">
    <source>
        <dbReference type="Proteomes" id="UP000318538"/>
    </source>
</evidence>
<protein>
    <submittedName>
        <fullName evidence="2">Uncharacterized protein</fullName>
    </submittedName>
</protein>
<feature type="compositionally biased region" description="Polar residues" evidence="1">
    <location>
        <begin position="38"/>
        <end position="53"/>
    </location>
</feature>
<name>A0A517NC44_9BACT</name>